<keyword evidence="1" id="KW-1133">Transmembrane helix</keyword>
<name>A0A1F8FW56_9BACT</name>
<keyword evidence="1" id="KW-0812">Transmembrane</keyword>
<reference evidence="2 3" key="1">
    <citation type="journal article" date="2016" name="Nat. Commun.">
        <title>Thousands of microbial genomes shed light on interconnected biogeochemical processes in an aquifer system.</title>
        <authorList>
            <person name="Anantharaman K."/>
            <person name="Brown C.T."/>
            <person name="Hug L.A."/>
            <person name="Sharon I."/>
            <person name="Castelle C.J."/>
            <person name="Probst A.J."/>
            <person name="Thomas B.C."/>
            <person name="Singh A."/>
            <person name="Wilkins M.J."/>
            <person name="Karaoz U."/>
            <person name="Brodie E.L."/>
            <person name="Williams K.H."/>
            <person name="Hubbard S.S."/>
            <person name="Banfield J.F."/>
        </authorList>
    </citation>
    <scope>NUCLEOTIDE SEQUENCE [LARGE SCALE GENOMIC DNA]</scope>
</reference>
<evidence type="ECO:0008006" key="4">
    <source>
        <dbReference type="Google" id="ProtNLM"/>
    </source>
</evidence>
<evidence type="ECO:0000313" key="2">
    <source>
        <dbReference type="EMBL" id="OGN16808.1"/>
    </source>
</evidence>
<evidence type="ECO:0000313" key="3">
    <source>
        <dbReference type="Proteomes" id="UP000177796"/>
    </source>
</evidence>
<dbReference type="AlphaFoldDB" id="A0A1F8FW56"/>
<dbReference type="InterPro" id="IPR014717">
    <property type="entry name" value="Transl_elong_EF1B/ribsomal_bS6"/>
</dbReference>
<protein>
    <recommendedName>
        <fullName evidence="4">Pilus assembly protein PilO</fullName>
    </recommendedName>
</protein>
<evidence type="ECO:0000256" key="1">
    <source>
        <dbReference type="SAM" id="Phobius"/>
    </source>
</evidence>
<accession>A0A1F8FW56</accession>
<dbReference type="EMBL" id="MGJY01000003">
    <property type="protein sequence ID" value="OGN16808.1"/>
    <property type="molecule type" value="Genomic_DNA"/>
</dbReference>
<comment type="caution">
    <text evidence="2">The sequence shown here is derived from an EMBL/GenBank/DDBJ whole genome shotgun (WGS) entry which is preliminary data.</text>
</comment>
<proteinExistence type="predicted"/>
<dbReference type="Gene3D" id="3.30.70.60">
    <property type="match status" value="1"/>
</dbReference>
<dbReference type="Proteomes" id="UP000177796">
    <property type="component" value="Unassembled WGS sequence"/>
</dbReference>
<sequence>MKAGVTILLFVAGFLFFGWMGRPLWDDMRILRTEIARVQGVLSGLESSKQAQQDLIAAYNSISDGELDLLLNQHLPAKTDTGNLLIALEDLARQHNVVINTISFKETAPGVQPQTAAQRQRAAAAPQQQQLTIEELAFTISFSASYEDFKAFLKSLESHIRLVDVDSVSFSGSARGVYTISLAAKTYYRK</sequence>
<keyword evidence="1" id="KW-0472">Membrane</keyword>
<feature type="transmembrane region" description="Helical" evidence="1">
    <location>
        <begin position="6"/>
        <end position="25"/>
    </location>
</feature>
<gene>
    <name evidence="2" type="ORF">A3C81_03125</name>
</gene>
<organism evidence="2 3">
    <name type="scientific">Candidatus Yanofskybacteria bacterium RIFCSPHIGHO2_02_FULL_46_19</name>
    <dbReference type="NCBI Taxonomy" id="1802684"/>
    <lineage>
        <taxon>Bacteria</taxon>
        <taxon>Candidatus Yanofskyibacteriota</taxon>
    </lineage>
</organism>